<feature type="transmembrane region" description="Helical" evidence="1">
    <location>
        <begin position="63"/>
        <end position="86"/>
    </location>
</feature>
<dbReference type="Pfam" id="PF01569">
    <property type="entry name" value="PAP2"/>
    <property type="match status" value="1"/>
</dbReference>
<dbReference type="EMBL" id="JAJJML010000001">
    <property type="protein sequence ID" value="MCC9036819.1"/>
    <property type="molecule type" value="Genomic_DNA"/>
</dbReference>
<evidence type="ECO:0000313" key="5">
    <source>
        <dbReference type="Proteomes" id="UP000603715"/>
    </source>
</evidence>
<feature type="transmembrane region" description="Helical" evidence="1">
    <location>
        <begin position="166"/>
        <end position="183"/>
    </location>
</feature>
<dbReference type="PANTHER" id="PTHR14969">
    <property type="entry name" value="SPHINGOSINE-1-PHOSPHATE PHOSPHOHYDROLASE"/>
    <property type="match status" value="1"/>
</dbReference>
<evidence type="ECO:0000256" key="1">
    <source>
        <dbReference type="SAM" id="Phobius"/>
    </source>
</evidence>
<dbReference type="EMBL" id="JACXXP010000032">
    <property type="protein sequence ID" value="MBD3906470.1"/>
    <property type="molecule type" value="Genomic_DNA"/>
</dbReference>
<dbReference type="Proteomes" id="UP001107960">
    <property type="component" value="Unassembled WGS sequence"/>
</dbReference>
<feature type="transmembrane region" description="Helical" evidence="1">
    <location>
        <begin position="93"/>
        <end position="112"/>
    </location>
</feature>
<dbReference type="InterPro" id="IPR000326">
    <property type="entry name" value="PAP2/HPO"/>
</dbReference>
<comment type="caution">
    <text evidence="4">The sequence shown here is derived from an EMBL/GenBank/DDBJ whole genome shotgun (WGS) entry which is preliminary data.</text>
</comment>
<dbReference type="SMART" id="SM00014">
    <property type="entry name" value="acidPPc"/>
    <property type="match status" value="1"/>
</dbReference>
<feature type="transmembrane region" description="Helical" evidence="1">
    <location>
        <begin position="195"/>
        <end position="216"/>
    </location>
</feature>
<reference evidence="5" key="2">
    <citation type="submission" date="2023-07" db="EMBL/GenBank/DDBJ databases">
        <title>Description of novel Chryseobacterium sp. strain C-2.</title>
        <authorList>
            <person name="Saticioglu I.B."/>
        </authorList>
    </citation>
    <scope>NUCLEOTIDE SEQUENCE [LARGE SCALE GENOMIC DNA]</scope>
    <source>
        <strain evidence="5">C-2</strain>
    </source>
</reference>
<accession>A0A9Q3YTG9</accession>
<feature type="transmembrane region" description="Helical" evidence="1">
    <location>
        <begin position="253"/>
        <end position="273"/>
    </location>
</feature>
<evidence type="ECO:0000259" key="2">
    <source>
        <dbReference type="SMART" id="SM00014"/>
    </source>
</evidence>
<feature type="transmembrane region" description="Helical" evidence="1">
    <location>
        <begin position="228"/>
        <end position="247"/>
    </location>
</feature>
<feature type="transmembrane region" description="Helical" evidence="1">
    <location>
        <begin position="141"/>
        <end position="159"/>
    </location>
</feature>
<reference evidence="3" key="3">
    <citation type="submission" date="2024-05" db="EMBL/GenBank/DDBJ databases">
        <title>Description of novel Chryseobacterium sp. strain C-2.</title>
        <authorList>
            <person name="Saticioglu I.B."/>
        </authorList>
    </citation>
    <scope>NUCLEOTIDE SEQUENCE</scope>
    <source>
        <strain evidence="3">C-2</strain>
    </source>
</reference>
<evidence type="ECO:0000313" key="6">
    <source>
        <dbReference type="Proteomes" id="UP001107960"/>
    </source>
</evidence>
<keyword evidence="5" id="KW-1185">Reference proteome</keyword>
<dbReference type="SUPFAM" id="SSF48317">
    <property type="entry name" value="Acid phosphatase/Vanadium-dependent haloperoxidase"/>
    <property type="match status" value="1"/>
</dbReference>
<feature type="domain" description="Phosphatidic acid phosphatase type 2/haloperoxidase" evidence="2">
    <location>
        <begin position="90"/>
        <end position="210"/>
    </location>
</feature>
<sequence length="275" mass="31375">MNETAISILNKVKYTYLFLPLLLLALIASYLYVYDAWSAEHYVSIQKEAFTYFNLRLSKFPGLMYNLTQLGDALIILSLCTALIIYAPKIWECLIWASLISALLCSPFKWLFKIPRPAAILEKDSFVIIGKVYIGNNSLPSGHAITVFTVLTVLLWALMPKNMTKRITWITLIIGMGSLFSLSRVGVGAHHLLDVLIGSIIGYISGISGILINRNLPLWAWIGNKKYYPFFITLFIICSVIVMRKIWYDNLPVFYFSLISLFITTYIITRNYVKK</sequence>
<organism evidence="4 6">
    <name type="scientific">Chryseobacterium muglaense</name>
    <dbReference type="NCBI Taxonomy" id="2893752"/>
    <lineage>
        <taxon>Bacteria</taxon>
        <taxon>Pseudomonadati</taxon>
        <taxon>Bacteroidota</taxon>
        <taxon>Flavobacteriia</taxon>
        <taxon>Flavobacteriales</taxon>
        <taxon>Weeksellaceae</taxon>
        <taxon>Chryseobacterium group</taxon>
        <taxon>Chryseobacterium</taxon>
    </lineage>
</organism>
<dbReference type="AlphaFoldDB" id="A0A9Q3YTG9"/>
<dbReference type="Gene3D" id="1.20.144.10">
    <property type="entry name" value="Phosphatidic acid phosphatase type 2/haloperoxidase"/>
    <property type="match status" value="1"/>
</dbReference>
<keyword evidence="1" id="KW-1133">Transmembrane helix</keyword>
<protein>
    <submittedName>
        <fullName evidence="4">Phosphatase PAP2 family protein</fullName>
    </submittedName>
</protein>
<name>A0A9Q3YTG9_9FLAO</name>
<reference evidence="4" key="1">
    <citation type="submission" date="2021-11" db="EMBL/GenBank/DDBJ databases">
        <title>Description of novel Chryseobacterium species.</title>
        <authorList>
            <person name="Saticioglu I.B."/>
            <person name="Ay H."/>
            <person name="Altun S."/>
            <person name="Duman M."/>
        </authorList>
    </citation>
    <scope>NUCLEOTIDE SEQUENCE</scope>
    <source>
        <strain evidence="4">C-39</strain>
    </source>
</reference>
<evidence type="ECO:0000313" key="4">
    <source>
        <dbReference type="EMBL" id="MCC9036819.1"/>
    </source>
</evidence>
<dbReference type="CDD" id="cd01610">
    <property type="entry name" value="PAP2_like"/>
    <property type="match status" value="1"/>
</dbReference>
<gene>
    <name evidence="3" type="ORF">IEW27_17955</name>
    <name evidence="4" type="ORF">LNP80_21665</name>
</gene>
<dbReference type="InterPro" id="IPR036938">
    <property type="entry name" value="PAP2/HPO_sf"/>
</dbReference>
<feature type="transmembrane region" description="Helical" evidence="1">
    <location>
        <begin position="12"/>
        <end position="33"/>
    </location>
</feature>
<keyword evidence="1" id="KW-0812">Transmembrane</keyword>
<dbReference type="Proteomes" id="UP000603715">
    <property type="component" value="Unassembled WGS sequence"/>
</dbReference>
<proteinExistence type="predicted"/>
<dbReference type="PANTHER" id="PTHR14969:SF13">
    <property type="entry name" value="AT30094P"/>
    <property type="match status" value="1"/>
</dbReference>
<dbReference type="RefSeq" id="WP_191180881.1">
    <property type="nucleotide sequence ID" value="NZ_JACXXP010000032.1"/>
</dbReference>
<evidence type="ECO:0000313" key="3">
    <source>
        <dbReference type="EMBL" id="MBD3906470.1"/>
    </source>
</evidence>
<keyword evidence="1" id="KW-0472">Membrane</keyword>